<evidence type="ECO:0000259" key="2">
    <source>
        <dbReference type="Pfam" id="PF11181"/>
    </source>
</evidence>
<dbReference type="InterPro" id="IPR025889">
    <property type="entry name" value="GSP17M-like_dom"/>
</dbReference>
<evidence type="ECO:0000313" key="3">
    <source>
        <dbReference type="EMBL" id="GII93971.1"/>
    </source>
</evidence>
<dbReference type="Pfam" id="PF11181">
    <property type="entry name" value="YflT"/>
    <property type="match status" value="1"/>
</dbReference>
<sequence length="163" mass="17087">MALPASASGSPAAGYTPVAVYTDYLRAQKAVDYLSDNHFPVDRTAIVGSGLKLMEKVLGRMTPAKALGRGAIAGAWFGLLIGLFLAIFSTRAGTAGIVILWGLIWGLIAGALFGVVSHLLTKGQRDFVAVSQVVADRYEVLVDPEHAERAREMLQAGGVSGGM</sequence>
<keyword evidence="1" id="KW-1133">Transmembrane helix</keyword>
<keyword evidence="1" id="KW-0812">Transmembrane</keyword>
<protein>
    <submittedName>
        <fullName evidence="3">Membrane protein</fullName>
    </submittedName>
</protein>
<keyword evidence="1" id="KW-0472">Membrane</keyword>
<evidence type="ECO:0000256" key="1">
    <source>
        <dbReference type="SAM" id="Phobius"/>
    </source>
</evidence>
<dbReference type="AlphaFoldDB" id="A0A919RKX7"/>
<organism evidence="3 4">
    <name type="scientific">Sinosporangium siamense</name>
    <dbReference type="NCBI Taxonomy" id="1367973"/>
    <lineage>
        <taxon>Bacteria</taxon>
        <taxon>Bacillati</taxon>
        <taxon>Actinomycetota</taxon>
        <taxon>Actinomycetes</taxon>
        <taxon>Streptosporangiales</taxon>
        <taxon>Streptosporangiaceae</taxon>
        <taxon>Sinosporangium</taxon>
    </lineage>
</organism>
<feature type="transmembrane region" description="Helical" evidence="1">
    <location>
        <begin position="94"/>
        <end position="116"/>
    </location>
</feature>
<keyword evidence="4" id="KW-1185">Reference proteome</keyword>
<comment type="caution">
    <text evidence="3">The sequence shown here is derived from an EMBL/GenBank/DDBJ whole genome shotgun (WGS) entry which is preliminary data.</text>
</comment>
<proteinExistence type="predicted"/>
<reference evidence="3" key="1">
    <citation type="submission" date="2021-01" db="EMBL/GenBank/DDBJ databases">
        <title>Whole genome shotgun sequence of Sinosporangium siamense NBRC 109515.</title>
        <authorList>
            <person name="Komaki H."/>
            <person name="Tamura T."/>
        </authorList>
    </citation>
    <scope>NUCLEOTIDE SEQUENCE</scope>
    <source>
        <strain evidence="3">NBRC 109515</strain>
    </source>
</reference>
<dbReference type="RefSeq" id="WP_204027759.1">
    <property type="nucleotide sequence ID" value="NZ_BOOW01000027.1"/>
</dbReference>
<accession>A0A919RKX7</accession>
<feature type="domain" description="General stress protein 17M-like" evidence="2">
    <location>
        <begin position="18"/>
        <end position="90"/>
    </location>
</feature>
<feature type="transmembrane region" description="Helical" evidence="1">
    <location>
        <begin position="66"/>
        <end position="88"/>
    </location>
</feature>
<name>A0A919RKX7_9ACTN</name>
<dbReference type="EMBL" id="BOOW01000027">
    <property type="protein sequence ID" value="GII93971.1"/>
    <property type="molecule type" value="Genomic_DNA"/>
</dbReference>
<gene>
    <name evidence="3" type="ORF">Ssi02_42020</name>
</gene>
<dbReference type="Proteomes" id="UP000606172">
    <property type="component" value="Unassembled WGS sequence"/>
</dbReference>
<evidence type="ECO:0000313" key="4">
    <source>
        <dbReference type="Proteomes" id="UP000606172"/>
    </source>
</evidence>